<evidence type="ECO:0000256" key="1">
    <source>
        <dbReference type="SAM" id="MobiDB-lite"/>
    </source>
</evidence>
<protein>
    <submittedName>
        <fullName evidence="2">Uncharacterized protein</fullName>
    </submittedName>
</protein>
<dbReference type="EMBL" id="BTGU01000032">
    <property type="protein sequence ID" value="GMN49949.1"/>
    <property type="molecule type" value="Genomic_DNA"/>
</dbReference>
<reference evidence="2" key="1">
    <citation type="submission" date="2023-07" db="EMBL/GenBank/DDBJ databases">
        <title>draft genome sequence of fig (Ficus carica).</title>
        <authorList>
            <person name="Takahashi T."/>
            <person name="Nishimura K."/>
        </authorList>
    </citation>
    <scope>NUCLEOTIDE SEQUENCE</scope>
</reference>
<gene>
    <name evidence="2" type="ORF">TIFTF001_019114</name>
</gene>
<organism evidence="2 3">
    <name type="scientific">Ficus carica</name>
    <name type="common">Common fig</name>
    <dbReference type="NCBI Taxonomy" id="3494"/>
    <lineage>
        <taxon>Eukaryota</taxon>
        <taxon>Viridiplantae</taxon>
        <taxon>Streptophyta</taxon>
        <taxon>Embryophyta</taxon>
        <taxon>Tracheophyta</taxon>
        <taxon>Spermatophyta</taxon>
        <taxon>Magnoliopsida</taxon>
        <taxon>eudicotyledons</taxon>
        <taxon>Gunneridae</taxon>
        <taxon>Pentapetalae</taxon>
        <taxon>rosids</taxon>
        <taxon>fabids</taxon>
        <taxon>Rosales</taxon>
        <taxon>Moraceae</taxon>
        <taxon>Ficeae</taxon>
        <taxon>Ficus</taxon>
    </lineage>
</organism>
<dbReference type="GO" id="GO:0031490">
    <property type="term" value="F:chromatin DNA binding"/>
    <property type="evidence" value="ECO:0007669"/>
    <property type="project" value="InterPro"/>
</dbReference>
<name>A0AA88A5V4_FICCA</name>
<accession>A0AA88A5V4</accession>
<sequence length="168" mass="19292">MLSQIESQPTQMQPPFASLDSTAQSAPANGGDLQEEVYQKIEAMKEKYLPELNKMYQKTLAKLQELESLQQPKSGQHGKLKLFKTMLERAIAFLQVPKTSILPSYKEKLAHYEKQIANFIDTNKPRRPVLNCSKDRFPHLILSFETSRGVHCFRETDQSLRLEPNSEL</sequence>
<comment type="caution">
    <text evidence="2">The sequence shown here is derived from an EMBL/GenBank/DDBJ whole genome shotgun (WGS) entry which is preliminary data.</text>
</comment>
<feature type="compositionally biased region" description="Polar residues" evidence="1">
    <location>
        <begin position="1"/>
        <end position="27"/>
    </location>
</feature>
<evidence type="ECO:0000313" key="2">
    <source>
        <dbReference type="EMBL" id="GMN49949.1"/>
    </source>
</evidence>
<dbReference type="GO" id="GO:0003713">
    <property type="term" value="F:transcription coactivator activity"/>
    <property type="evidence" value="ECO:0007669"/>
    <property type="project" value="InterPro"/>
</dbReference>
<feature type="region of interest" description="Disordered" evidence="1">
    <location>
        <begin position="1"/>
        <end position="34"/>
    </location>
</feature>
<dbReference type="Proteomes" id="UP001187192">
    <property type="component" value="Unassembled WGS sequence"/>
</dbReference>
<proteinExistence type="predicted"/>
<dbReference type="InterPro" id="IPR044661">
    <property type="entry name" value="MED15a/b/c-like"/>
</dbReference>
<keyword evidence="3" id="KW-1185">Reference proteome</keyword>
<evidence type="ECO:0000313" key="3">
    <source>
        <dbReference type="Proteomes" id="UP001187192"/>
    </source>
</evidence>
<dbReference type="AlphaFoldDB" id="A0AA88A5V4"/>
<dbReference type="PANTHER" id="PTHR33137:SF4">
    <property type="entry name" value="MEDIATOR OF RNA POLYMERASE II TRANSCRIPTION SUBUNIT 15A-RELATED"/>
    <property type="match status" value="1"/>
</dbReference>
<dbReference type="PANTHER" id="PTHR33137">
    <property type="entry name" value="MEDIATOR OF RNA POLYMERASE II TRANSCRIPTION SUBUNIT 15A-RELATED"/>
    <property type="match status" value="1"/>
</dbReference>